<evidence type="ECO:0000313" key="2">
    <source>
        <dbReference type="Proteomes" id="UP000051131"/>
    </source>
</evidence>
<comment type="caution">
    <text evidence="1">The sequence shown here is derived from an EMBL/GenBank/DDBJ whole genome shotgun (WGS) entry which is preliminary data.</text>
</comment>
<sequence>MNPESKLTITDSDGDVVQTFPETDMYSVIGLLDELATIKKDIEKLKTKTGVK</sequence>
<dbReference type="PATRIC" id="fig|1423729.3.peg.474"/>
<dbReference type="Proteomes" id="UP000051131">
    <property type="component" value="Unassembled WGS sequence"/>
</dbReference>
<accession>A0A0R2CJW8</accession>
<dbReference type="AlphaFoldDB" id="A0A0R2CJW8"/>
<name>A0A0R2CJW8_9LACO</name>
<reference evidence="1 2" key="1">
    <citation type="journal article" date="2015" name="Genome Announc.">
        <title>Expanding the biotechnology potential of lactobacilli through comparative genomics of 213 strains and associated genera.</title>
        <authorList>
            <person name="Sun Z."/>
            <person name="Harris H.M."/>
            <person name="McCann A."/>
            <person name="Guo C."/>
            <person name="Argimon S."/>
            <person name="Zhang W."/>
            <person name="Yang X."/>
            <person name="Jeffery I.B."/>
            <person name="Cooney J.C."/>
            <person name="Kagawa T.F."/>
            <person name="Liu W."/>
            <person name="Song Y."/>
            <person name="Salvetti E."/>
            <person name="Wrobel A."/>
            <person name="Rasinkangas P."/>
            <person name="Parkhill J."/>
            <person name="Rea M.C."/>
            <person name="O'Sullivan O."/>
            <person name="Ritari J."/>
            <person name="Douillard F.P."/>
            <person name="Paul Ross R."/>
            <person name="Yang R."/>
            <person name="Briner A.E."/>
            <person name="Felis G.E."/>
            <person name="de Vos W.M."/>
            <person name="Barrangou R."/>
            <person name="Klaenhammer T.R."/>
            <person name="Caufield P.W."/>
            <person name="Cui Y."/>
            <person name="Zhang H."/>
            <person name="O'Toole P.W."/>
        </authorList>
    </citation>
    <scope>NUCLEOTIDE SEQUENCE [LARGE SCALE GENOMIC DNA]</scope>
    <source>
        <strain evidence="1 2">DSM 21116</strain>
    </source>
</reference>
<dbReference type="EMBL" id="AYZE01000010">
    <property type="protein sequence ID" value="KRM91504.1"/>
    <property type="molecule type" value="Genomic_DNA"/>
</dbReference>
<dbReference type="STRING" id="1423729.FC80_GL000472"/>
<protein>
    <submittedName>
        <fullName evidence="1">Uncharacterized protein</fullName>
    </submittedName>
</protein>
<dbReference type="RefSeq" id="WP_157055582.1">
    <property type="nucleotide sequence ID" value="NZ_AYZE01000010.1"/>
</dbReference>
<proteinExistence type="predicted"/>
<gene>
    <name evidence="1" type="ORF">FC80_GL000472</name>
</gene>
<organism evidence="1 2">
    <name type="scientific">Liquorilactobacillus cacaonum DSM 21116</name>
    <dbReference type="NCBI Taxonomy" id="1423729"/>
    <lineage>
        <taxon>Bacteria</taxon>
        <taxon>Bacillati</taxon>
        <taxon>Bacillota</taxon>
        <taxon>Bacilli</taxon>
        <taxon>Lactobacillales</taxon>
        <taxon>Lactobacillaceae</taxon>
        <taxon>Liquorilactobacillus</taxon>
    </lineage>
</organism>
<keyword evidence="2" id="KW-1185">Reference proteome</keyword>
<evidence type="ECO:0000313" key="1">
    <source>
        <dbReference type="EMBL" id="KRM91504.1"/>
    </source>
</evidence>